<accession>A0A061IVB1</accession>
<feature type="region of interest" description="Disordered" evidence="1">
    <location>
        <begin position="358"/>
        <end position="475"/>
    </location>
</feature>
<dbReference type="Proteomes" id="UP000031737">
    <property type="component" value="Unassembled WGS sequence"/>
</dbReference>
<dbReference type="OrthoDB" id="250171at2759"/>
<feature type="region of interest" description="Disordered" evidence="1">
    <location>
        <begin position="314"/>
        <end position="338"/>
    </location>
</feature>
<keyword evidence="3" id="KW-1185">Reference proteome</keyword>
<dbReference type="EMBL" id="AUPL01006307">
    <property type="protein sequence ID" value="ESL06025.1"/>
    <property type="molecule type" value="Genomic_DNA"/>
</dbReference>
<feature type="compositionally biased region" description="Polar residues" evidence="1">
    <location>
        <begin position="231"/>
        <end position="241"/>
    </location>
</feature>
<feature type="region of interest" description="Disordered" evidence="1">
    <location>
        <begin position="231"/>
        <end position="275"/>
    </location>
</feature>
<feature type="compositionally biased region" description="Basic and acidic residues" evidence="1">
    <location>
        <begin position="575"/>
        <end position="595"/>
    </location>
</feature>
<evidence type="ECO:0000313" key="3">
    <source>
        <dbReference type="Proteomes" id="UP000031737"/>
    </source>
</evidence>
<dbReference type="AlphaFoldDB" id="A0A061IVB1"/>
<gene>
    <name evidence="2" type="ORF">TRSC58_06307</name>
</gene>
<dbReference type="VEuPathDB" id="TriTrypDB:TRSC58_06307"/>
<feature type="region of interest" description="Disordered" evidence="1">
    <location>
        <begin position="173"/>
        <end position="200"/>
    </location>
</feature>
<comment type="caution">
    <text evidence="2">The sequence shown here is derived from an EMBL/GenBank/DDBJ whole genome shotgun (WGS) entry which is preliminary data.</text>
</comment>
<feature type="region of interest" description="Disordered" evidence="1">
    <location>
        <begin position="509"/>
        <end position="595"/>
    </location>
</feature>
<feature type="compositionally biased region" description="Basic and acidic residues" evidence="1">
    <location>
        <begin position="514"/>
        <end position="526"/>
    </location>
</feature>
<name>A0A061IVB1_TRYRA</name>
<proteinExistence type="predicted"/>
<reference evidence="2 3" key="1">
    <citation type="submission" date="2013-07" db="EMBL/GenBank/DDBJ databases">
        <authorList>
            <person name="Stoco P.H."/>
            <person name="Wagner G."/>
            <person name="Gerber A."/>
            <person name="Zaha A."/>
            <person name="Thompson C."/>
            <person name="Bartholomeu D.C."/>
            <person name="Luckemeyer D.D."/>
            <person name="Bahia D."/>
            <person name="Loreto E."/>
            <person name="Prestes E.B."/>
            <person name="Lima F.M."/>
            <person name="Rodrigues-Luiz G."/>
            <person name="Vallejo G.A."/>
            <person name="Filho J.F."/>
            <person name="Monteiro K.M."/>
            <person name="Tyler K.M."/>
            <person name="de Almeida L.G."/>
            <person name="Ortiz M.F."/>
            <person name="Siervo M.A."/>
            <person name="de Moraes M.H."/>
            <person name="Cunha O.L."/>
            <person name="Mendonca-Neto R."/>
            <person name="Silva R."/>
            <person name="Teixeira S.M."/>
            <person name="Murta S.M."/>
            <person name="Sincero T.C."/>
            <person name="Mendes T.A."/>
            <person name="Urmenyi T.P."/>
            <person name="Silva V.G."/>
            <person name="da Rocha W.D."/>
            <person name="Andersson B."/>
            <person name="Romanha A.J."/>
            <person name="Steindel M."/>
            <person name="de Vasconcelos A.T."/>
            <person name="Grisard E.C."/>
        </authorList>
    </citation>
    <scope>NUCLEOTIDE SEQUENCE [LARGE SCALE GENOMIC DNA]</scope>
    <source>
        <strain evidence="2 3">SC58</strain>
    </source>
</reference>
<protein>
    <submittedName>
        <fullName evidence="2">Uncharacterized protein</fullName>
    </submittedName>
</protein>
<organism evidence="2 3">
    <name type="scientific">Trypanosoma rangeli SC58</name>
    <dbReference type="NCBI Taxonomy" id="429131"/>
    <lineage>
        <taxon>Eukaryota</taxon>
        <taxon>Discoba</taxon>
        <taxon>Euglenozoa</taxon>
        <taxon>Kinetoplastea</taxon>
        <taxon>Metakinetoplastina</taxon>
        <taxon>Trypanosomatida</taxon>
        <taxon>Trypanosomatidae</taxon>
        <taxon>Trypanosoma</taxon>
        <taxon>Herpetosoma</taxon>
    </lineage>
</organism>
<evidence type="ECO:0000256" key="1">
    <source>
        <dbReference type="SAM" id="MobiDB-lite"/>
    </source>
</evidence>
<feature type="region of interest" description="Disordered" evidence="1">
    <location>
        <begin position="90"/>
        <end position="114"/>
    </location>
</feature>
<feature type="compositionally biased region" description="Low complexity" evidence="1">
    <location>
        <begin position="426"/>
        <end position="438"/>
    </location>
</feature>
<feature type="compositionally biased region" description="Polar residues" evidence="1">
    <location>
        <begin position="257"/>
        <end position="275"/>
    </location>
</feature>
<sequence length="595" mass="67419">MRCVGAVAPPIRHGPLFFDGHSRRAEEQLAFHDKYHDRMARLTGGGASDHDAAWGRDEPHDGLPDRAPDYWEEYAKKLENLGLLRVGDDRSHAQAKTKAKSPPPRGGFASPFDRCSSPRRWETYSAAKSPTQLPEESVLHRLDWLAKDKNEPDTTDVINLLREVEEILVHEDSQRCDEPRVGAYSPPTSTPSLNRVPASHGHDPGRAMGVPPAPPIPTKDVTVVTANNNNMDANLTSTSRCRTAPPPTTPTAAPSFQHVSQGASSATPPQGGDWSQMSRYQQMEWYRTYYAWMIYYAQYYGSVLASQQQQQQQQQERQQYRKEKSVHKNSNKEQTSLKELSREYKKLALEVERLGQSFRSHASAKENASTQSPYREKGKDKGRRRTPPLYDGEDDYTLYRSDRGHSSFRVPHYSDLTPRDEEDEGPAPTRAPLAAAAPEAEHGSRAPLRRNSPRERGEFAHGAPQSNASEEEKALYGRHSNMPWLLPPQRKSQEACYVSLASRPTGRDISWLYRYEESETDGKAQSDAEEGGMWSREDEEGSSDPLLSEEGGRVPPPRSLRYSVQEQRGGHKERRSSVYERRKRELEQEKPRWCF</sequence>
<evidence type="ECO:0000313" key="2">
    <source>
        <dbReference type="EMBL" id="ESL06025.1"/>
    </source>
</evidence>